<sequence>MEHEQKEVQTSIPLGGTWSKFPEDMSQRDTLQRPYGNHQRMESHQEAEGLQECIEEQRVPDPCRSVEKLHEFVPDCERIPGPSQHLQVTQWMAPIDGKQQHDAFNSRMEGKQHFTTQASAKNSPSSQKQLFQHEKAATSSEQGQRKCISRKALQPGLQKPKDPAECHGKFISDGQKKEEARFKYQK</sequence>
<proteinExistence type="predicted"/>
<reference evidence="2" key="1">
    <citation type="submission" date="2021-03" db="EMBL/GenBank/DDBJ databases">
        <title>Draft genome sequence of rust myrtle Austropuccinia psidii MF-1, a brazilian biotype.</title>
        <authorList>
            <person name="Quecine M.C."/>
            <person name="Pachon D.M.R."/>
            <person name="Bonatelli M.L."/>
            <person name="Correr F.H."/>
            <person name="Franceschini L.M."/>
            <person name="Leite T.F."/>
            <person name="Margarido G.R.A."/>
            <person name="Almeida C.A."/>
            <person name="Ferrarezi J.A."/>
            <person name="Labate C.A."/>
        </authorList>
    </citation>
    <scope>NUCLEOTIDE SEQUENCE</scope>
    <source>
        <strain evidence="2">MF-1</strain>
    </source>
</reference>
<evidence type="ECO:0000256" key="1">
    <source>
        <dbReference type="SAM" id="MobiDB-lite"/>
    </source>
</evidence>
<feature type="region of interest" description="Disordered" evidence="1">
    <location>
        <begin position="109"/>
        <end position="186"/>
    </location>
</feature>
<organism evidence="2 3">
    <name type="scientific">Austropuccinia psidii MF-1</name>
    <dbReference type="NCBI Taxonomy" id="1389203"/>
    <lineage>
        <taxon>Eukaryota</taxon>
        <taxon>Fungi</taxon>
        <taxon>Dikarya</taxon>
        <taxon>Basidiomycota</taxon>
        <taxon>Pucciniomycotina</taxon>
        <taxon>Pucciniomycetes</taxon>
        <taxon>Pucciniales</taxon>
        <taxon>Sphaerophragmiaceae</taxon>
        <taxon>Austropuccinia</taxon>
    </lineage>
</organism>
<accession>A0A9Q3ESX2</accession>
<feature type="compositionally biased region" description="Basic and acidic residues" evidence="1">
    <location>
        <begin position="159"/>
        <end position="186"/>
    </location>
</feature>
<dbReference type="Proteomes" id="UP000765509">
    <property type="component" value="Unassembled WGS sequence"/>
</dbReference>
<evidence type="ECO:0000313" key="2">
    <source>
        <dbReference type="EMBL" id="MBW0527493.1"/>
    </source>
</evidence>
<gene>
    <name evidence="2" type="ORF">O181_067208</name>
</gene>
<dbReference type="AlphaFoldDB" id="A0A9Q3ESX2"/>
<keyword evidence="3" id="KW-1185">Reference proteome</keyword>
<comment type="caution">
    <text evidence="2">The sequence shown here is derived from an EMBL/GenBank/DDBJ whole genome shotgun (WGS) entry which is preliminary data.</text>
</comment>
<feature type="compositionally biased region" description="Basic and acidic residues" evidence="1">
    <location>
        <begin position="21"/>
        <end position="30"/>
    </location>
</feature>
<feature type="compositionally biased region" description="Polar residues" evidence="1">
    <location>
        <begin position="113"/>
        <end position="130"/>
    </location>
</feature>
<feature type="region of interest" description="Disordered" evidence="1">
    <location>
        <begin position="1"/>
        <end position="30"/>
    </location>
</feature>
<protein>
    <submittedName>
        <fullName evidence="2">Uncharacterized protein</fullName>
    </submittedName>
</protein>
<dbReference type="EMBL" id="AVOT02033575">
    <property type="protein sequence ID" value="MBW0527493.1"/>
    <property type="molecule type" value="Genomic_DNA"/>
</dbReference>
<evidence type="ECO:0000313" key="3">
    <source>
        <dbReference type="Proteomes" id="UP000765509"/>
    </source>
</evidence>
<name>A0A9Q3ESX2_9BASI</name>